<dbReference type="OrthoDB" id="4423208at2"/>
<evidence type="ECO:0008006" key="3">
    <source>
        <dbReference type="Google" id="ProtNLM"/>
    </source>
</evidence>
<dbReference type="EMBL" id="RXIR01000008">
    <property type="protein sequence ID" value="TVS28914.1"/>
    <property type="molecule type" value="Genomic_DNA"/>
</dbReference>
<name>A0A6C1TXJ5_9CORY</name>
<organism evidence="1 2">
    <name type="scientific">Corynebacterium sanguinis</name>
    <dbReference type="NCBI Taxonomy" id="2594913"/>
    <lineage>
        <taxon>Bacteria</taxon>
        <taxon>Bacillati</taxon>
        <taxon>Actinomycetota</taxon>
        <taxon>Actinomycetes</taxon>
        <taxon>Mycobacteriales</taxon>
        <taxon>Corynebacteriaceae</taxon>
        <taxon>Corynebacterium</taxon>
    </lineage>
</organism>
<evidence type="ECO:0000313" key="1">
    <source>
        <dbReference type="EMBL" id="TVS28914.1"/>
    </source>
</evidence>
<dbReference type="Proteomes" id="UP000336646">
    <property type="component" value="Unassembled WGS sequence"/>
</dbReference>
<dbReference type="AlphaFoldDB" id="A0A6C1TXJ5"/>
<gene>
    <name evidence="1" type="ORF">EKI59_04935</name>
</gene>
<sequence>MRLFDGMATGAPWPITSTPGSGCEQISARHFLPASALRPTWAVLADARNHPRSIEYGAPAAARALALAVEHPNCIVVGHSALAIYGLPHLVEGRDTTLVLPRAASSTGGALTATITRRGCRIDEAWTVTINGYPFRVANPAVATAGALKAIGGAELESIQLVDAVMRHLSVTPDEIRAAARYRVNRRWLEKILALSSPFADSPKETEMRLATSKVADRFGITMQQQMPLYSNSRLVTVFDLALAEPKIGLMYDGSHHWEYDQRQKDSLINLDSTALGWTPLRFSSGTLPQLPERLSALLRAKGYAG</sequence>
<proteinExistence type="predicted"/>
<comment type="caution">
    <text evidence="1">The sequence shown here is derived from an EMBL/GenBank/DDBJ whole genome shotgun (WGS) entry which is preliminary data.</text>
</comment>
<evidence type="ECO:0000313" key="2">
    <source>
        <dbReference type="Proteomes" id="UP000336646"/>
    </source>
</evidence>
<accession>A0A6C1TXJ5</accession>
<reference evidence="1 2" key="1">
    <citation type="submission" date="2018-12" db="EMBL/GenBank/DDBJ databases">
        <title>Corynebacterium sanguinis sp. nov., a clinically-associated and environmental corynebacterium.</title>
        <authorList>
            <person name="Gonzales-Siles L."/>
            <person name="Jaen-Luchoro D."/>
            <person name="Cardew S."/>
            <person name="Inganas E."/>
            <person name="Ohlen M."/>
            <person name="Jensie-Markopolous S."/>
            <person name="Pinyeiro-Iglesias B."/>
            <person name="Molin K."/>
            <person name="Skovbjerg S."/>
            <person name="Svensson-Stadler L."/>
            <person name="Funke G."/>
            <person name="Moore E.R.B."/>
        </authorList>
    </citation>
    <scope>NUCLEOTIDE SEQUENCE [LARGE SCALE GENOMIC DNA]</scope>
    <source>
        <strain evidence="1 2">58734</strain>
    </source>
</reference>
<protein>
    <recommendedName>
        <fullName evidence="3">DUF559 domain-containing protein</fullName>
    </recommendedName>
</protein>
<dbReference type="RefSeq" id="WP_144772936.1">
    <property type="nucleotide sequence ID" value="NZ_RXIR01000008.1"/>
</dbReference>